<comment type="caution">
    <text evidence="6">The sequence shown here is derived from an EMBL/GenBank/DDBJ whole genome shotgun (WGS) entry which is preliminary data.</text>
</comment>
<keyword evidence="2 5" id="KW-0812">Transmembrane</keyword>
<evidence type="ECO:0000313" key="7">
    <source>
        <dbReference type="Proteomes" id="UP000680304"/>
    </source>
</evidence>
<evidence type="ECO:0000256" key="4">
    <source>
        <dbReference type="ARBA" id="ARBA00023136"/>
    </source>
</evidence>
<proteinExistence type="predicted"/>
<feature type="transmembrane region" description="Helical" evidence="5">
    <location>
        <begin position="12"/>
        <end position="33"/>
    </location>
</feature>
<dbReference type="Gene3D" id="1.10.3720.10">
    <property type="entry name" value="MetI-like"/>
    <property type="match status" value="1"/>
</dbReference>
<evidence type="ECO:0000256" key="1">
    <source>
        <dbReference type="ARBA" id="ARBA00004141"/>
    </source>
</evidence>
<sequence>MRKRPFSLFGLINYFILTLFGFAMIYPFIYILVYSLNDGKDSMMGALYFFRANLRWKIMWKCSTTSASGRPTGLRCCAR</sequence>
<protein>
    <recommendedName>
        <fullName evidence="8">ABC transmembrane type-1 domain-containing protein</fullName>
    </recommendedName>
</protein>
<dbReference type="InterPro" id="IPR035906">
    <property type="entry name" value="MetI-like_sf"/>
</dbReference>
<name>A0ABQ4N3Y1_9BACL</name>
<evidence type="ECO:0000256" key="5">
    <source>
        <dbReference type="SAM" id="Phobius"/>
    </source>
</evidence>
<comment type="subcellular location">
    <subcellularLocation>
        <location evidence="1">Membrane</location>
        <topology evidence="1">Multi-pass membrane protein</topology>
    </subcellularLocation>
</comment>
<organism evidence="6 7">
    <name type="scientific">Paenibacillus cisolokensis</name>
    <dbReference type="NCBI Taxonomy" id="1658519"/>
    <lineage>
        <taxon>Bacteria</taxon>
        <taxon>Bacillati</taxon>
        <taxon>Bacillota</taxon>
        <taxon>Bacilli</taxon>
        <taxon>Bacillales</taxon>
        <taxon>Paenibacillaceae</taxon>
        <taxon>Paenibacillus</taxon>
    </lineage>
</organism>
<dbReference type="EMBL" id="BOVJ01000044">
    <property type="protein sequence ID" value="GIQ62849.1"/>
    <property type="molecule type" value="Genomic_DNA"/>
</dbReference>
<evidence type="ECO:0000256" key="2">
    <source>
        <dbReference type="ARBA" id="ARBA00022692"/>
    </source>
</evidence>
<dbReference type="RefSeq" id="WP_244863281.1">
    <property type="nucleotide sequence ID" value="NZ_BOVJ01000044.1"/>
</dbReference>
<evidence type="ECO:0008006" key="8">
    <source>
        <dbReference type="Google" id="ProtNLM"/>
    </source>
</evidence>
<reference evidence="6 7" key="1">
    <citation type="submission" date="2021-04" db="EMBL/GenBank/DDBJ databases">
        <title>Draft genome sequence of Paenibacillus cisolokensis, LC2-13A.</title>
        <authorList>
            <person name="Uke A."/>
            <person name="Chhe C."/>
            <person name="Baramee S."/>
            <person name="Kosugi A."/>
        </authorList>
    </citation>
    <scope>NUCLEOTIDE SEQUENCE [LARGE SCALE GENOMIC DNA]</scope>
    <source>
        <strain evidence="6 7">LC2-13A</strain>
    </source>
</reference>
<keyword evidence="3 5" id="KW-1133">Transmembrane helix</keyword>
<accession>A0ABQ4N3Y1</accession>
<keyword evidence="7" id="KW-1185">Reference proteome</keyword>
<evidence type="ECO:0000256" key="3">
    <source>
        <dbReference type="ARBA" id="ARBA00022989"/>
    </source>
</evidence>
<gene>
    <name evidence="6" type="ORF">PACILC2_14170</name>
</gene>
<evidence type="ECO:0000313" key="6">
    <source>
        <dbReference type="EMBL" id="GIQ62849.1"/>
    </source>
</evidence>
<dbReference type="Proteomes" id="UP000680304">
    <property type="component" value="Unassembled WGS sequence"/>
</dbReference>
<keyword evidence="4 5" id="KW-0472">Membrane</keyword>